<dbReference type="AlphaFoldDB" id="A0AAD7LNV3"/>
<keyword evidence="2" id="KW-1185">Reference proteome</keyword>
<dbReference type="EMBL" id="JARAOO010000007">
    <property type="protein sequence ID" value="KAJ7961337.1"/>
    <property type="molecule type" value="Genomic_DNA"/>
</dbReference>
<evidence type="ECO:0000313" key="2">
    <source>
        <dbReference type="Proteomes" id="UP001163823"/>
    </source>
</evidence>
<accession>A0AAD7LNV3</accession>
<protein>
    <submittedName>
        <fullName evidence="1">TIP41-like protein</fullName>
    </submittedName>
</protein>
<dbReference type="PANTHER" id="PTHR33356:SF5">
    <property type="entry name" value="TIP41-LIKE PROTEIN"/>
    <property type="match status" value="1"/>
</dbReference>
<dbReference type="PANTHER" id="PTHR33356">
    <property type="entry name" value="TIP41-LIKE PROTEIN"/>
    <property type="match status" value="1"/>
</dbReference>
<gene>
    <name evidence="1" type="ORF">O6P43_016693</name>
</gene>
<dbReference type="Proteomes" id="UP001163823">
    <property type="component" value="Chromosome 7"/>
</dbReference>
<proteinExistence type="predicted"/>
<sequence>MADNLDDGEFWLPPKFLSDNDEVPMNNDGPKALFPSEFPYEFGSFGVHSDLSSPVESLVSSSETESDEEEHIAELTRLMARSTLEMDFKHADHGFGPEKSKVMFLSGSPQSTLCAFGNGCGCKQGSSHGSPNSVCQVGSSRTTWDLLRAAAGEVERMRLSEDAYGFNRNRGLLGQPRKPTSVTMPVKNSNPDVGFYPHQSLSHQQLQLAQFQQLRQQQFAKQQSSVWGGQTKPTVRPQQLQNSQMIPNRGRNIDLFGGRNTRGLSSSAWPPLQQAQQQNQQLGSGMRAVFLGNPVGKRESAGTGVFLPRRVDRPAESRKKSACSTVLVPARVAQALNLKLEDMMEPQPQYHPRVDETFNLDNDAALLMLRNSNLLAQHRRNLRPQPSRVYRKDKAFEGQGAEKVMEAKYST</sequence>
<organism evidence="1 2">
    <name type="scientific">Quillaja saponaria</name>
    <name type="common">Soap bark tree</name>
    <dbReference type="NCBI Taxonomy" id="32244"/>
    <lineage>
        <taxon>Eukaryota</taxon>
        <taxon>Viridiplantae</taxon>
        <taxon>Streptophyta</taxon>
        <taxon>Embryophyta</taxon>
        <taxon>Tracheophyta</taxon>
        <taxon>Spermatophyta</taxon>
        <taxon>Magnoliopsida</taxon>
        <taxon>eudicotyledons</taxon>
        <taxon>Gunneridae</taxon>
        <taxon>Pentapetalae</taxon>
        <taxon>rosids</taxon>
        <taxon>fabids</taxon>
        <taxon>Fabales</taxon>
        <taxon>Quillajaceae</taxon>
        <taxon>Quillaja</taxon>
    </lineage>
</organism>
<name>A0AAD7LNV3_QUISA</name>
<comment type="caution">
    <text evidence="1">The sequence shown here is derived from an EMBL/GenBank/DDBJ whole genome shotgun (WGS) entry which is preliminary data.</text>
</comment>
<reference evidence="1" key="1">
    <citation type="journal article" date="2023" name="Science">
        <title>Elucidation of the pathway for biosynthesis of saponin adjuvants from the soapbark tree.</title>
        <authorList>
            <person name="Reed J."/>
            <person name="Orme A."/>
            <person name="El-Demerdash A."/>
            <person name="Owen C."/>
            <person name="Martin L.B.B."/>
            <person name="Misra R.C."/>
            <person name="Kikuchi S."/>
            <person name="Rejzek M."/>
            <person name="Martin A.C."/>
            <person name="Harkess A."/>
            <person name="Leebens-Mack J."/>
            <person name="Louveau T."/>
            <person name="Stephenson M.J."/>
            <person name="Osbourn A."/>
        </authorList>
    </citation>
    <scope>NUCLEOTIDE SEQUENCE</scope>
    <source>
        <strain evidence="1">S10</strain>
    </source>
</reference>
<evidence type="ECO:0000313" key="1">
    <source>
        <dbReference type="EMBL" id="KAJ7961337.1"/>
    </source>
</evidence>
<dbReference type="KEGG" id="qsa:O6P43_016693"/>